<name>A0A915HQP6_ROMCU</name>
<keyword evidence="2" id="KW-1185">Reference proteome</keyword>
<dbReference type="Pfam" id="PF00617">
    <property type="entry name" value="RasGEF"/>
    <property type="match status" value="1"/>
</dbReference>
<dbReference type="InterPro" id="IPR001895">
    <property type="entry name" value="RASGEF_cat_dom"/>
</dbReference>
<feature type="domain" description="Ras-GEF" evidence="1">
    <location>
        <begin position="301"/>
        <end position="407"/>
    </location>
</feature>
<dbReference type="Gene3D" id="1.10.840.10">
    <property type="entry name" value="Ras guanine-nucleotide exchange factors catalytic domain"/>
    <property type="match status" value="1"/>
</dbReference>
<protein>
    <submittedName>
        <fullName evidence="3">Ras-GEF domain-containing protein</fullName>
    </submittedName>
</protein>
<evidence type="ECO:0000313" key="2">
    <source>
        <dbReference type="Proteomes" id="UP000887565"/>
    </source>
</evidence>
<evidence type="ECO:0000259" key="1">
    <source>
        <dbReference type="Pfam" id="PF00617"/>
    </source>
</evidence>
<dbReference type="WBParaSite" id="nRc.2.0.1.t03780-RA">
    <property type="protein sequence ID" value="nRc.2.0.1.t03780-RA"/>
    <property type="gene ID" value="nRc.2.0.1.g03780"/>
</dbReference>
<accession>A0A915HQP6</accession>
<dbReference type="PANTHER" id="PTHR14247">
    <property type="entry name" value="BREAST CANCER ANTI-ESTROGEN RESISTANCE PROTEIN 3 HOMOLOG-LIKE PROTEIN"/>
    <property type="match status" value="1"/>
</dbReference>
<evidence type="ECO:0000313" key="3">
    <source>
        <dbReference type="WBParaSite" id="nRc.2.0.1.t03780-RA"/>
    </source>
</evidence>
<dbReference type="GO" id="GO:0007264">
    <property type="term" value="P:small GTPase-mediated signal transduction"/>
    <property type="evidence" value="ECO:0007669"/>
    <property type="project" value="InterPro"/>
</dbReference>
<dbReference type="PANTHER" id="PTHR14247:SF8">
    <property type="entry name" value="RAS-GEF DOMAIN-CONTAINING PROTEIN"/>
    <property type="match status" value="1"/>
</dbReference>
<reference evidence="3" key="1">
    <citation type="submission" date="2022-11" db="UniProtKB">
        <authorList>
            <consortium name="WormBaseParasite"/>
        </authorList>
    </citation>
    <scope>IDENTIFICATION</scope>
</reference>
<dbReference type="InterPro" id="IPR036964">
    <property type="entry name" value="RASGEF_cat_dom_sf"/>
</dbReference>
<proteinExistence type="predicted"/>
<organism evidence="2 3">
    <name type="scientific">Romanomermis culicivorax</name>
    <name type="common">Nematode worm</name>
    <dbReference type="NCBI Taxonomy" id="13658"/>
    <lineage>
        <taxon>Eukaryota</taxon>
        <taxon>Metazoa</taxon>
        <taxon>Ecdysozoa</taxon>
        <taxon>Nematoda</taxon>
        <taxon>Enoplea</taxon>
        <taxon>Dorylaimia</taxon>
        <taxon>Mermithida</taxon>
        <taxon>Mermithoidea</taxon>
        <taxon>Mermithidae</taxon>
        <taxon>Romanomermis</taxon>
    </lineage>
</organism>
<dbReference type="AlphaFoldDB" id="A0A915HQP6"/>
<dbReference type="Proteomes" id="UP000887565">
    <property type="component" value="Unplaced"/>
</dbReference>
<dbReference type="InterPro" id="IPR051853">
    <property type="entry name" value="SH2-Ras-GEF_adapter"/>
</dbReference>
<dbReference type="GO" id="GO:0005085">
    <property type="term" value="F:guanyl-nucleotide exchange factor activity"/>
    <property type="evidence" value="ECO:0007669"/>
    <property type="project" value="InterPro"/>
</dbReference>
<sequence>MCLITFPVNRPSSSPDINNVKTCAGQPREKDLSETLANAGGTIAVVDNGQNVACSINSHKKQMKGECHSSSSLDSSSTDRPYYMPFSRMTKQLQNDGRPLPPLPYAVKFRDQAARSCADRDSGIWHSGRIPENLDVDEDYHEYCDIDYEEPKLPSRVVFRTAPPQIVGQKSETSHGRPSLPPRHPADIFLRDSACVADVSLYDTPKMKHPRLSFNFRSRIDRSGNFEHPALPAKELFSTSAFHRKIVDEILKIDVQNFVDILNESDRHFLGFCSEINRNNMNLSHFDLILLPIGRQLRSDVLERSKLWSKFLVYCLTEILSDDKVGRVHFLAKWINIAKIAESQNLYAYGYILAALESKEVLSLTQCWQEFRVMHTDLALAYETQLKPKLLENQRNTVSHCSNYIIPDVEPMARLLNAETKLDTWLYQWEDLDPLFGI</sequence>